<evidence type="ECO:0000313" key="2">
    <source>
        <dbReference type="Proteomes" id="UP000267448"/>
    </source>
</evidence>
<dbReference type="EMBL" id="RXNU01000004">
    <property type="protein sequence ID" value="RTR39199.1"/>
    <property type="molecule type" value="Genomic_DNA"/>
</dbReference>
<dbReference type="RefSeq" id="WP_126520067.1">
    <property type="nucleotide sequence ID" value="NZ_RXNU01000004.1"/>
</dbReference>
<protein>
    <recommendedName>
        <fullName evidence="3">LysR substrate-binding domain-containing protein</fullName>
    </recommendedName>
</protein>
<gene>
    <name evidence="1" type="ORF">EKG38_09775</name>
</gene>
<sequence>MKKVSQTSLSVFISKPKFRQECPSMILDMDFSDDLINLGKESIDIAIRAGNAPQERVVAKQLSNGEFKLVATPKPKLKFFPLVSTSKV</sequence>
<evidence type="ECO:0008006" key="3">
    <source>
        <dbReference type="Google" id="ProtNLM"/>
    </source>
</evidence>
<proteinExistence type="predicted"/>
<reference evidence="1 2" key="1">
    <citation type="submission" date="2018-12" db="EMBL/GenBank/DDBJ databases">
        <authorList>
            <person name="Yu L."/>
        </authorList>
    </citation>
    <scope>NUCLEOTIDE SEQUENCE [LARGE SCALE GENOMIC DNA]</scope>
    <source>
        <strain evidence="1 2">HAW-EB2</strain>
    </source>
</reference>
<dbReference type="SUPFAM" id="SSF53850">
    <property type="entry name" value="Periplasmic binding protein-like II"/>
    <property type="match status" value="1"/>
</dbReference>
<accession>A0A3S0INJ2</accession>
<dbReference type="Proteomes" id="UP000267448">
    <property type="component" value="Unassembled WGS sequence"/>
</dbReference>
<comment type="caution">
    <text evidence="1">The sequence shown here is derived from an EMBL/GenBank/DDBJ whole genome shotgun (WGS) entry which is preliminary data.</text>
</comment>
<dbReference type="Gene3D" id="3.40.190.10">
    <property type="entry name" value="Periplasmic binding protein-like II"/>
    <property type="match status" value="2"/>
</dbReference>
<evidence type="ECO:0000313" key="1">
    <source>
        <dbReference type="EMBL" id="RTR39199.1"/>
    </source>
</evidence>
<keyword evidence="2" id="KW-1185">Reference proteome</keyword>
<name>A0A3S0INJ2_9GAMM</name>
<dbReference type="AlphaFoldDB" id="A0A3S0INJ2"/>
<organism evidence="1 2">
    <name type="scientific">Shewanella canadensis</name>
    <dbReference type="NCBI Taxonomy" id="271096"/>
    <lineage>
        <taxon>Bacteria</taxon>
        <taxon>Pseudomonadati</taxon>
        <taxon>Pseudomonadota</taxon>
        <taxon>Gammaproteobacteria</taxon>
        <taxon>Alteromonadales</taxon>
        <taxon>Shewanellaceae</taxon>
        <taxon>Shewanella</taxon>
    </lineage>
</organism>